<evidence type="ECO:0000256" key="2">
    <source>
        <dbReference type="ARBA" id="ARBA00005733"/>
    </source>
</evidence>
<feature type="DNA-binding region" description="Homeobox" evidence="9">
    <location>
        <begin position="81"/>
        <end position="140"/>
    </location>
</feature>
<evidence type="ECO:0000256" key="10">
    <source>
        <dbReference type="RuleBase" id="RU000682"/>
    </source>
</evidence>
<dbReference type="GO" id="GO:0030154">
    <property type="term" value="P:cell differentiation"/>
    <property type="evidence" value="ECO:0007669"/>
    <property type="project" value="UniProtKB-ARBA"/>
</dbReference>
<dbReference type="GO" id="GO:0005634">
    <property type="term" value="C:nucleus"/>
    <property type="evidence" value="ECO:0007669"/>
    <property type="project" value="UniProtKB-SubCell"/>
</dbReference>
<dbReference type="GO" id="GO:0007423">
    <property type="term" value="P:sensory organ development"/>
    <property type="evidence" value="ECO:0007669"/>
    <property type="project" value="UniProtKB-ARBA"/>
</dbReference>
<feature type="domain" description="Homeobox" evidence="12">
    <location>
        <begin position="79"/>
        <end position="139"/>
    </location>
</feature>
<evidence type="ECO:0000256" key="8">
    <source>
        <dbReference type="ARBA" id="ARBA00023242"/>
    </source>
</evidence>
<dbReference type="GO" id="GO:0000981">
    <property type="term" value="F:DNA-binding transcription factor activity, RNA polymerase II-specific"/>
    <property type="evidence" value="ECO:0007669"/>
    <property type="project" value="InterPro"/>
</dbReference>
<gene>
    <name evidence="14" type="primary">LOC108680777</name>
</gene>
<dbReference type="InterPro" id="IPR001356">
    <property type="entry name" value="HD"/>
</dbReference>
<dbReference type="InterPro" id="IPR009057">
    <property type="entry name" value="Homeodomain-like_sf"/>
</dbReference>
<dbReference type="OrthoDB" id="6159439at2759"/>
<evidence type="ECO:0000256" key="4">
    <source>
        <dbReference type="ARBA" id="ARBA00023015"/>
    </source>
</evidence>
<comment type="similarity">
    <text evidence="2">Belongs to the paired homeobox family.</text>
</comment>
<dbReference type="OMA" id="NSSHPEM"/>
<dbReference type="KEGG" id="hazt:108680777"/>
<feature type="compositionally biased region" description="Pro residues" evidence="11">
    <location>
        <begin position="201"/>
        <end position="216"/>
    </location>
</feature>
<evidence type="ECO:0000256" key="7">
    <source>
        <dbReference type="ARBA" id="ARBA00023163"/>
    </source>
</evidence>
<keyword evidence="4" id="KW-0805">Transcription regulation</keyword>
<evidence type="ECO:0000256" key="9">
    <source>
        <dbReference type="PROSITE-ProRule" id="PRU00108"/>
    </source>
</evidence>
<accession>A0A979FKX4</accession>
<dbReference type="PROSITE" id="PS00027">
    <property type="entry name" value="HOMEOBOX_1"/>
    <property type="match status" value="1"/>
</dbReference>
<dbReference type="SUPFAM" id="SSF46689">
    <property type="entry name" value="Homeodomain-like"/>
    <property type="match status" value="1"/>
</dbReference>
<evidence type="ECO:0000256" key="5">
    <source>
        <dbReference type="ARBA" id="ARBA00023125"/>
    </source>
</evidence>
<feature type="compositionally biased region" description="Basic residues" evidence="11">
    <location>
        <begin position="299"/>
        <end position="335"/>
    </location>
</feature>
<feature type="compositionally biased region" description="Low complexity" evidence="11">
    <location>
        <begin position="148"/>
        <end position="163"/>
    </location>
</feature>
<dbReference type="PROSITE" id="PS50071">
    <property type="entry name" value="HOMEOBOX_2"/>
    <property type="match status" value="1"/>
</dbReference>
<keyword evidence="13" id="KW-1185">Reference proteome</keyword>
<proteinExistence type="inferred from homology"/>
<dbReference type="InterPro" id="IPR017970">
    <property type="entry name" value="Homeobox_CS"/>
</dbReference>
<evidence type="ECO:0000256" key="1">
    <source>
        <dbReference type="ARBA" id="ARBA00004123"/>
    </source>
</evidence>
<evidence type="ECO:0000256" key="3">
    <source>
        <dbReference type="ARBA" id="ARBA00022473"/>
    </source>
</evidence>
<dbReference type="AlphaFoldDB" id="A0A979FKX4"/>
<evidence type="ECO:0000256" key="11">
    <source>
        <dbReference type="SAM" id="MobiDB-lite"/>
    </source>
</evidence>
<dbReference type="GO" id="GO:0045944">
    <property type="term" value="P:positive regulation of transcription by RNA polymerase II"/>
    <property type="evidence" value="ECO:0007669"/>
    <property type="project" value="InterPro"/>
</dbReference>
<evidence type="ECO:0000259" key="12">
    <source>
        <dbReference type="PROSITE" id="PS50071"/>
    </source>
</evidence>
<feature type="compositionally biased region" description="Polar residues" evidence="11">
    <location>
        <begin position="281"/>
        <end position="294"/>
    </location>
</feature>
<keyword evidence="3" id="KW-0217">Developmental protein</keyword>
<dbReference type="CDD" id="cd00086">
    <property type="entry name" value="homeodomain"/>
    <property type="match status" value="1"/>
</dbReference>
<sequence>YAGGDGAPRNADSPLTPTCALDFKKDVCDTSEDDSNTGSSCDGLGDSSCNLGLAGARLGTPVDLIGSEGSDQARLHLKRKLQRNRTSFTNDQIDSLEKEFERTHYPDVFARERLAAKINLPEARIQVWFSNRRAKWRREEKLRNQRRSNTSTNTNNNTNNSNSAVSNGIIDHSSGTNNGAVNGGIMGDSSPTSRVLAPSYTPTPPMYTPLPPPPPSHHMNTVDSFGSMLGPNPASSPFGMPPSSTANTHLIPQHPHQPPTPPTPIHPSNPYMRNGYDPSFYPSSRHSPPTTMLYPSQHPLHHHPGHHHQSHHLQHLHHPQHQQHPQHHQHHHQHQLTHNLHAEYLATNASSISQAGVVPPGMSVPLAVAHDSSNSAYWAPRLH</sequence>
<dbReference type="GO" id="GO:0009653">
    <property type="term" value="P:anatomical structure morphogenesis"/>
    <property type="evidence" value="ECO:0007669"/>
    <property type="project" value="UniProtKB-ARBA"/>
</dbReference>
<feature type="compositionally biased region" description="Pro residues" evidence="11">
    <location>
        <begin position="255"/>
        <end position="267"/>
    </location>
</feature>
<comment type="subcellular location">
    <subcellularLocation>
        <location evidence="1 9 10">Nucleus</location>
    </subcellularLocation>
</comment>
<organism evidence="13 14">
    <name type="scientific">Hyalella azteca</name>
    <name type="common">Amphipod</name>
    <dbReference type="NCBI Taxonomy" id="294128"/>
    <lineage>
        <taxon>Eukaryota</taxon>
        <taxon>Metazoa</taxon>
        <taxon>Ecdysozoa</taxon>
        <taxon>Arthropoda</taxon>
        <taxon>Crustacea</taxon>
        <taxon>Multicrustacea</taxon>
        <taxon>Malacostraca</taxon>
        <taxon>Eumalacostraca</taxon>
        <taxon>Peracarida</taxon>
        <taxon>Amphipoda</taxon>
        <taxon>Senticaudata</taxon>
        <taxon>Talitrida</taxon>
        <taxon>Talitroidea</taxon>
        <taxon>Hyalellidae</taxon>
        <taxon>Hyalella</taxon>
    </lineage>
</organism>
<dbReference type="Pfam" id="PF00046">
    <property type="entry name" value="Homeodomain"/>
    <property type="match status" value="1"/>
</dbReference>
<feature type="non-terminal residue" evidence="14">
    <location>
        <position position="1"/>
    </location>
</feature>
<dbReference type="SMART" id="SM00389">
    <property type="entry name" value="HOX"/>
    <property type="match status" value="1"/>
</dbReference>
<protein>
    <submittedName>
        <fullName evidence="14">Paired box protein Pax-6-like</fullName>
    </submittedName>
</protein>
<dbReference type="GeneID" id="108680777"/>
<evidence type="ECO:0000313" key="13">
    <source>
        <dbReference type="Proteomes" id="UP000694843"/>
    </source>
</evidence>
<dbReference type="Proteomes" id="UP000694843">
    <property type="component" value="Unplaced"/>
</dbReference>
<dbReference type="RefSeq" id="XP_047737649.1">
    <property type="nucleotide sequence ID" value="XM_047881693.1"/>
</dbReference>
<keyword evidence="6 9" id="KW-0371">Homeobox</keyword>
<dbReference type="PANTHER" id="PTHR46271:SF4">
    <property type="entry name" value="HOMEOBOX PROTEIN, PUTATIVE-RELATED"/>
    <property type="match status" value="1"/>
</dbReference>
<dbReference type="GO" id="GO:0048731">
    <property type="term" value="P:system development"/>
    <property type="evidence" value="ECO:0007669"/>
    <property type="project" value="UniProtKB-ARBA"/>
</dbReference>
<feature type="region of interest" description="Disordered" evidence="11">
    <location>
        <begin position="138"/>
        <end position="337"/>
    </location>
</feature>
<name>A0A979FKX4_HYAAZ</name>
<keyword evidence="8 9" id="KW-0539">Nucleus</keyword>
<evidence type="ECO:0000313" key="14">
    <source>
        <dbReference type="RefSeq" id="XP_047737649.1"/>
    </source>
</evidence>
<keyword evidence="7" id="KW-0804">Transcription</keyword>
<dbReference type="FunFam" id="1.10.10.60:FF:000516">
    <property type="entry name" value="Transcription factor Toy"/>
    <property type="match status" value="1"/>
</dbReference>
<dbReference type="InterPro" id="IPR043562">
    <property type="entry name" value="RAX/RAX2"/>
</dbReference>
<dbReference type="Gene3D" id="1.10.10.60">
    <property type="entry name" value="Homeodomain-like"/>
    <property type="match status" value="1"/>
</dbReference>
<reference evidence="14" key="1">
    <citation type="submission" date="2025-08" db="UniProtKB">
        <authorList>
            <consortium name="RefSeq"/>
        </authorList>
    </citation>
    <scope>IDENTIFICATION</scope>
    <source>
        <tissue evidence="14">Whole organism</tissue>
    </source>
</reference>
<keyword evidence="5 9" id="KW-0238">DNA-binding</keyword>
<dbReference type="PANTHER" id="PTHR46271">
    <property type="entry name" value="HOMEOBOX PROTEIN, PUTATIVE-RELATED"/>
    <property type="match status" value="1"/>
</dbReference>
<evidence type="ECO:0000256" key="6">
    <source>
        <dbReference type="ARBA" id="ARBA00023155"/>
    </source>
</evidence>
<dbReference type="GO" id="GO:0000978">
    <property type="term" value="F:RNA polymerase II cis-regulatory region sequence-specific DNA binding"/>
    <property type="evidence" value="ECO:0007669"/>
    <property type="project" value="TreeGrafter"/>
</dbReference>